<dbReference type="AlphaFoldDB" id="A0A1Y0CV97"/>
<dbReference type="OrthoDB" id="6195578at2"/>
<name>A0A1Y0CV97_9GAMM</name>
<dbReference type="KEGG" id="ocm:CBP12_02410"/>
<keyword evidence="2" id="KW-1185">Reference proteome</keyword>
<protein>
    <recommendedName>
        <fullName evidence="3">DUF3379 domain-containing protein</fullName>
    </recommendedName>
</protein>
<evidence type="ECO:0008006" key="3">
    <source>
        <dbReference type="Google" id="ProtNLM"/>
    </source>
</evidence>
<proteinExistence type="predicted"/>
<organism evidence="1 2">
    <name type="scientific">Oceanisphaera avium</name>
    <dbReference type="NCBI Taxonomy" id="1903694"/>
    <lineage>
        <taxon>Bacteria</taxon>
        <taxon>Pseudomonadati</taxon>
        <taxon>Pseudomonadota</taxon>
        <taxon>Gammaproteobacteria</taxon>
        <taxon>Aeromonadales</taxon>
        <taxon>Aeromonadaceae</taxon>
        <taxon>Oceanisphaera</taxon>
    </lineage>
</organism>
<dbReference type="RefSeq" id="WP_086962608.1">
    <property type="nucleotide sequence ID" value="NZ_CP021376.1"/>
</dbReference>
<evidence type="ECO:0000313" key="1">
    <source>
        <dbReference type="EMBL" id="ART79138.1"/>
    </source>
</evidence>
<dbReference type="Pfam" id="PF11859">
    <property type="entry name" value="DUF3379"/>
    <property type="match status" value="1"/>
</dbReference>
<dbReference type="Proteomes" id="UP000243793">
    <property type="component" value="Chromosome"/>
</dbReference>
<dbReference type="InterPro" id="IPR021806">
    <property type="entry name" value="DUF3379"/>
</dbReference>
<evidence type="ECO:0000313" key="2">
    <source>
        <dbReference type="Proteomes" id="UP000243793"/>
    </source>
</evidence>
<sequence>MDELEFRRRAYANPYDNSTDFIKAARLPKNQALLIELQALDFQLTNALQEPVPAQLLDRLLAIPKGSVTPAPPRLTWRHLAIAASLTFVLGFSTRFVSFNETSSAPFSSMGQTAMAHVYAESALTQRIDEQVTLASVNAKLQPYGTQLQSLTDVGHVYYANHCLFDNGPAAHLVIQGEQQRVHVFVVPPKRTLEGVQRFSDEHYHGEVIPMDLNHLVVISEKDENIELMAAKIQASLKHAI</sequence>
<accession>A0A1Y0CV97</accession>
<reference evidence="2" key="1">
    <citation type="submission" date="2017-05" db="EMBL/GenBank/DDBJ databases">
        <authorList>
            <person name="Sung H."/>
        </authorList>
    </citation>
    <scope>NUCLEOTIDE SEQUENCE [LARGE SCALE GENOMIC DNA]</scope>
    <source>
        <strain evidence="2">AMac2203</strain>
    </source>
</reference>
<gene>
    <name evidence="1" type="ORF">CBP12_02410</name>
</gene>
<dbReference type="EMBL" id="CP021376">
    <property type="protein sequence ID" value="ART79138.1"/>
    <property type="molecule type" value="Genomic_DNA"/>
</dbReference>